<gene>
    <name evidence="1" type="ORF">PGTUg99_030174</name>
</gene>
<dbReference type="PANTHER" id="PTHR33096">
    <property type="entry name" value="CXC2 DOMAIN-CONTAINING PROTEIN"/>
    <property type="match status" value="1"/>
</dbReference>
<dbReference type="PANTHER" id="PTHR33096:SF1">
    <property type="entry name" value="CXC1-LIKE CYSTEINE CLUSTER ASSOCIATED WITH KDZ TRANSPOSASES DOMAIN-CONTAINING PROTEIN"/>
    <property type="match status" value="1"/>
</dbReference>
<evidence type="ECO:0000313" key="2">
    <source>
        <dbReference type="Proteomes" id="UP000325313"/>
    </source>
</evidence>
<reference evidence="1 2" key="1">
    <citation type="submission" date="2019-05" db="EMBL/GenBank/DDBJ databases">
        <title>Emergence of the Ug99 lineage of the wheat stem rust pathogen through somatic hybridization.</title>
        <authorList>
            <person name="Li F."/>
            <person name="Upadhyaya N.M."/>
            <person name="Sperschneider J."/>
            <person name="Matny O."/>
            <person name="Nguyen-Phuc H."/>
            <person name="Mago R."/>
            <person name="Raley C."/>
            <person name="Miller M.E."/>
            <person name="Silverstein K.A.T."/>
            <person name="Henningsen E."/>
            <person name="Hirsch C.D."/>
            <person name="Visser B."/>
            <person name="Pretorius Z.A."/>
            <person name="Steffenson B.J."/>
            <person name="Schwessinger B."/>
            <person name="Dodds P.N."/>
            <person name="Figueroa M."/>
        </authorList>
    </citation>
    <scope>NUCLEOTIDE SEQUENCE [LARGE SCALE GENOMIC DNA]</scope>
    <source>
        <strain evidence="1 2">Ug99</strain>
    </source>
</reference>
<name>A0A5B0SJE7_PUCGR</name>
<organism evidence="1 2">
    <name type="scientific">Puccinia graminis f. sp. tritici</name>
    <dbReference type="NCBI Taxonomy" id="56615"/>
    <lineage>
        <taxon>Eukaryota</taxon>
        <taxon>Fungi</taxon>
        <taxon>Dikarya</taxon>
        <taxon>Basidiomycota</taxon>
        <taxon>Pucciniomycotina</taxon>
        <taxon>Pucciniomycetes</taxon>
        <taxon>Pucciniales</taxon>
        <taxon>Pucciniaceae</taxon>
        <taxon>Puccinia</taxon>
    </lineage>
</organism>
<sequence>MSWAIGLHDQLVKYIGYLQDRINLMSNNSSEVPIDHIDAIHLPGLNRKEKANVIKIELGNRLASHNELVEEWSENLMWLWDHCQPVENQSFLNTWKALLQDVRKEGYANSINSVDIDETLEDDILHEVADDGEDANDVPQSYF</sequence>
<comment type="caution">
    <text evidence="1">The sequence shown here is derived from an EMBL/GenBank/DDBJ whole genome shotgun (WGS) entry which is preliminary data.</text>
</comment>
<protein>
    <submittedName>
        <fullName evidence="1">Uncharacterized protein</fullName>
    </submittedName>
</protein>
<dbReference type="Proteomes" id="UP000325313">
    <property type="component" value="Unassembled WGS sequence"/>
</dbReference>
<dbReference type="AlphaFoldDB" id="A0A5B0SJE7"/>
<evidence type="ECO:0000313" key="1">
    <source>
        <dbReference type="EMBL" id="KAA1138316.1"/>
    </source>
</evidence>
<dbReference type="EMBL" id="VDEP01000003">
    <property type="protein sequence ID" value="KAA1138316.1"/>
    <property type="molecule type" value="Genomic_DNA"/>
</dbReference>
<proteinExistence type="predicted"/>
<accession>A0A5B0SJE7</accession>